<organism evidence="1 2">
    <name type="scientific">Brassica rapa subsp. trilocularis</name>
    <dbReference type="NCBI Taxonomy" id="1813537"/>
    <lineage>
        <taxon>Eukaryota</taxon>
        <taxon>Viridiplantae</taxon>
        <taxon>Streptophyta</taxon>
        <taxon>Embryophyta</taxon>
        <taxon>Tracheophyta</taxon>
        <taxon>Spermatophyta</taxon>
        <taxon>Magnoliopsida</taxon>
        <taxon>eudicotyledons</taxon>
        <taxon>Gunneridae</taxon>
        <taxon>Pentapetalae</taxon>
        <taxon>rosids</taxon>
        <taxon>malvids</taxon>
        <taxon>Brassicales</taxon>
        <taxon>Brassicaceae</taxon>
        <taxon>Brassiceae</taxon>
        <taxon>Brassica</taxon>
    </lineage>
</organism>
<comment type="caution">
    <text evidence="1">The sequence shown here is derived from an EMBL/GenBank/DDBJ whole genome shotgun (WGS) entry which is preliminary data.</text>
</comment>
<evidence type="ECO:0000313" key="2">
    <source>
        <dbReference type="Proteomes" id="UP000823674"/>
    </source>
</evidence>
<dbReference type="EMBL" id="JADBGQ010000008">
    <property type="protein sequence ID" value="KAG5384063.1"/>
    <property type="molecule type" value="Genomic_DNA"/>
</dbReference>
<evidence type="ECO:0000313" key="1">
    <source>
        <dbReference type="EMBL" id="KAG5384063.1"/>
    </source>
</evidence>
<accession>A0ABQ7LBV1</accession>
<keyword evidence="2" id="KW-1185">Reference proteome</keyword>
<protein>
    <submittedName>
        <fullName evidence="1">Uncharacterized protein</fullName>
    </submittedName>
</protein>
<name>A0ABQ7LBV1_BRACM</name>
<reference evidence="1 2" key="1">
    <citation type="submission" date="2021-03" db="EMBL/GenBank/DDBJ databases">
        <authorList>
            <person name="King G.J."/>
            <person name="Bancroft I."/>
            <person name="Baten A."/>
            <person name="Bloomfield J."/>
            <person name="Borpatragohain P."/>
            <person name="He Z."/>
            <person name="Irish N."/>
            <person name="Irwin J."/>
            <person name="Liu K."/>
            <person name="Mauleon R.P."/>
            <person name="Moore J."/>
            <person name="Morris R."/>
            <person name="Ostergaard L."/>
            <person name="Wang B."/>
            <person name="Wells R."/>
        </authorList>
    </citation>
    <scope>NUCLEOTIDE SEQUENCE [LARGE SCALE GENOMIC DNA]</scope>
    <source>
        <strain evidence="1">R-o-18</strain>
        <tissue evidence="1">Leaf</tissue>
    </source>
</reference>
<proteinExistence type="predicted"/>
<sequence length="52" mass="5527">MLLTPMPEIGLGFSRFDISPSPLSEISVTRVGSFAPCRYLTDVIVISAPASS</sequence>
<gene>
    <name evidence="1" type="primary">A09p033750.1_BraROA</name>
    <name evidence="1" type="ORF">IGI04_035533</name>
</gene>
<dbReference type="Proteomes" id="UP000823674">
    <property type="component" value="Chromosome A09"/>
</dbReference>